<dbReference type="AlphaFoldDB" id="A0A1J4QA29"/>
<sequence length="63" mass="6652">MKAITSLMLAAVFTVAMLPAQAATVSANTGIITQTLSMGDGVDHRHCMLMKKRGKKLPGYCGN</sequence>
<name>A0A1J4QA29_9GAMM</name>
<dbReference type="OrthoDB" id="5600887at2"/>
<organism evidence="2 3">
    <name type="scientific">Oceanisphaera psychrotolerans</name>
    <dbReference type="NCBI Taxonomy" id="1414654"/>
    <lineage>
        <taxon>Bacteria</taxon>
        <taxon>Pseudomonadati</taxon>
        <taxon>Pseudomonadota</taxon>
        <taxon>Gammaproteobacteria</taxon>
        <taxon>Aeromonadales</taxon>
        <taxon>Aeromonadaceae</taxon>
        <taxon>Oceanisphaera</taxon>
    </lineage>
</organism>
<evidence type="ECO:0000313" key="2">
    <source>
        <dbReference type="EMBL" id="OIN04495.1"/>
    </source>
</evidence>
<keyword evidence="1" id="KW-0732">Signal</keyword>
<evidence type="ECO:0000256" key="1">
    <source>
        <dbReference type="SAM" id="SignalP"/>
    </source>
</evidence>
<proteinExistence type="predicted"/>
<dbReference type="RefSeq" id="WP_071473981.1">
    <property type="nucleotide sequence ID" value="NZ_MDKE01000068.1"/>
</dbReference>
<keyword evidence="3" id="KW-1185">Reference proteome</keyword>
<reference evidence="2 3" key="1">
    <citation type="submission" date="2016-07" db="EMBL/GenBank/DDBJ databases">
        <title>Draft Genome Sequence of Oceanisphaera psychrotolerans, isolated from coastal sediment samples.</title>
        <authorList>
            <person name="Zhuo S."/>
            <person name="Ruan Z."/>
        </authorList>
    </citation>
    <scope>NUCLEOTIDE SEQUENCE [LARGE SCALE GENOMIC DNA]</scope>
    <source>
        <strain evidence="2 3">LAM-WHM-ZC</strain>
    </source>
</reference>
<dbReference type="Proteomes" id="UP000243073">
    <property type="component" value="Unassembled WGS sequence"/>
</dbReference>
<evidence type="ECO:0000313" key="3">
    <source>
        <dbReference type="Proteomes" id="UP000243073"/>
    </source>
</evidence>
<feature type="chain" id="PRO_5009632254" evidence="1">
    <location>
        <begin position="23"/>
        <end position="63"/>
    </location>
</feature>
<feature type="signal peptide" evidence="1">
    <location>
        <begin position="1"/>
        <end position="22"/>
    </location>
</feature>
<comment type="caution">
    <text evidence="2">The sequence shown here is derived from an EMBL/GenBank/DDBJ whole genome shotgun (WGS) entry which is preliminary data.</text>
</comment>
<protein>
    <submittedName>
        <fullName evidence="2">Uncharacterized protein</fullName>
    </submittedName>
</protein>
<accession>A0A1J4QA29</accession>
<gene>
    <name evidence="2" type="ORF">BFR47_06255</name>
</gene>
<dbReference type="EMBL" id="MDKE01000068">
    <property type="protein sequence ID" value="OIN04495.1"/>
    <property type="molecule type" value="Genomic_DNA"/>
</dbReference>